<dbReference type="EMBL" id="JACCBV010000001">
    <property type="protein sequence ID" value="NYE21603.1"/>
    <property type="molecule type" value="Genomic_DNA"/>
</dbReference>
<comment type="caution">
    <text evidence="1">The sequence shown here is derived from an EMBL/GenBank/DDBJ whole genome shotgun (WGS) entry which is preliminary data.</text>
</comment>
<sequence>MDFEPWGEATVSGSAVEVLSIGAVLGDSDATNVAWKRAIAALGKEVVALRAGAASPLRVNVVFHVEGRMVPNEFHGVRAGRYRTKDNHLMVQAAVPSGPIPGDRSVLVSLLGAAVDHAESFARDRGIADRLDGLRLILDGLSRA</sequence>
<name>A0A7Y9GRY7_9MICO</name>
<proteinExistence type="predicted"/>
<protein>
    <submittedName>
        <fullName evidence="1">Uncharacterized protein</fullName>
    </submittedName>
</protein>
<evidence type="ECO:0000313" key="1">
    <source>
        <dbReference type="EMBL" id="NYE21603.1"/>
    </source>
</evidence>
<organism evidence="1 2">
    <name type="scientific">Microbacterium immunditiarum</name>
    <dbReference type="NCBI Taxonomy" id="337480"/>
    <lineage>
        <taxon>Bacteria</taxon>
        <taxon>Bacillati</taxon>
        <taxon>Actinomycetota</taxon>
        <taxon>Actinomycetes</taxon>
        <taxon>Micrococcales</taxon>
        <taxon>Microbacteriaceae</taxon>
        <taxon>Microbacterium</taxon>
    </lineage>
</organism>
<dbReference type="AlphaFoldDB" id="A0A7Y9GRY7"/>
<evidence type="ECO:0000313" key="2">
    <source>
        <dbReference type="Proteomes" id="UP000576969"/>
    </source>
</evidence>
<gene>
    <name evidence="1" type="ORF">BJ991_003631</name>
</gene>
<accession>A0A7Y9GRY7</accession>
<reference evidence="1 2" key="1">
    <citation type="submission" date="2020-07" db="EMBL/GenBank/DDBJ databases">
        <title>Sequencing the genomes of 1000 actinobacteria strains.</title>
        <authorList>
            <person name="Klenk H.-P."/>
        </authorList>
    </citation>
    <scope>NUCLEOTIDE SEQUENCE [LARGE SCALE GENOMIC DNA]</scope>
    <source>
        <strain evidence="1 2">DSM 24662</strain>
    </source>
</reference>
<dbReference type="RefSeq" id="WP_179492316.1">
    <property type="nucleotide sequence ID" value="NZ_JACCBV010000001.1"/>
</dbReference>
<dbReference type="Proteomes" id="UP000576969">
    <property type="component" value="Unassembled WGS sequence"/>
</dbReference>
<keyword evidence="2" id="KW-1185">Reference proteome</keyword>